<evidence type="ECO:0000313" key="1">
    <source>
        <dbReference type="EMBL" id="AQK49696.1"/>
    </source>
</evidence>
<proteinExistence type="predicted"/>
<protein>
    <submittedName>
        <fullName evidence="1">Uncharacterized protein</fullName>
    </submittedName>
</protein>
<gene>
    <name evidence="2" type="ORF">ZEAMMB73_Zm00001d007488</name>
    <name evidence="1" type="ORF">ZEAMMB73_Zm00001d049151</name>
</gene>
<dbReference type="InParanoid" id="A0A1D6PSN6"/>
<dbReference type="EMBL" id="CM007648">
    <property type="protein sequence ID" value="ONM26947.1"/>
    <property type="molecule type" value="Genomic_DNA"/>
</dbReference>
<accession>A0A1D6PSN6</accession>
<sequence>MTLRDHSIPSNGDINESKVSYLLLLYSCWCSLKMKSQLLKAEMKSLMKEQRQKVQYLYYRDYEGDQYCKNGTARQDEYT</sequence>
<reference evidence="1" key="1">
    <citation type="submission" date="2015-12" db="EMBL/GenBank/DDBJ databases">
        <title>Update maize B73 reference genome by single molecule sequencing technologies.</title>
        <authorList>
            <consortium name="Maize Genome Sequencing Project"/>
            <person name="Ware D."/>
        </authorList>
    </citation>
    <scope>NUCLEOTIDE SEQUENCE</scope>
    <source>
        <tissue evidence="1">Seedling</tissue>
    </source>
</reference>
<organism evidence="1">
    <name type="scientific">Zea mays</name>
    <name type="common">Maize</name>
    <dbReference type="NCBI Taxonomy" id="4577"/>
    <lineage>
        <taxon>Eukaryota</taxon>
        <taxon>Viridiplantae</taxon>
        <taxon>Streptophyta</taxon>
        <taxon>Embryophyta</taxon>
        <taxon>Tracheophyta</taxon>
        <taxon>Spermatophyta</taxon>
        <taxon>Magnoliopsida</taxon>
        <taxon>Liliopsida</taxon>
        <taxon>Poales</taxon>
        <taxon>Poaceae</taxon>
        <taxon>PACMAD clade</taxon>
        <taxon>Panicoideae</taxon>
        <taxon>Andropogonodae</taxon>
        <taxon>Andropogoneae</taxon>
        <taxon>Tripsacinae</taxon>
        <taxon>Zea</taxon>
    </lineage>
</organism>
<dbReference type="AlphaFoldDB" id="A0A1D6PSN6"/>
<name>A0A1D6PSN6_MAIZE</name>
<dbReference type="EMBL" id="CM000780">
    <property type="protein sequence ID" value="AQK49696.1"/>
    <property type="molecule type" value="Genomic_DNA"/>
</dbReference>
<dbReference type="PaxDb" id="4577-GRMZM2G118534_P02"/>
<evidence type="ECO:0000313" key="2">
    <source>
        <dbReference type="EMBL" id="ONM26947.1"/>
    </source>
</evidence>
<dbReference type="SMR" id="A0A1D6PSN6"/>